<keyword evidence="2" id="KW-1185">Reference proteome</keyword>
<gene>
    <name evidence="3" type="primary">LOC127752182</name>
</gene>
<sequence length="182" mass="21321">MANAGGRFPSFNPKDNKSWITYYHRFIRHCETKKIVDYKSEFIDCSDDEMIEYVQTLFTRRILSSLVTLEDISNAMEAYYEEPRRRGVIPNQPDPPTYRRLTVRLLITMAFLIGIIPSIGEWGEICEHNLCTLSTDSKMFPTRRTRRPCKIPDNITKNVVYTVVFLLYSVLLVFIPNITIHF</sequence>
<evidence type="ECO:0000313" key="3">
    <source>
        <dbReference type="RefSeq" id="XP_052132851.1"/>
    </source>
</evidence>
<name>A0A9C6XW65_FRAOC</name>
<dbReference type="GeneID" id="127752182"/>
<protein>
    <submittedName>
        <fullName evidence="3">Uncharacterized protein LOC127752182</fullName>
    </submittedName>
</protein>
<reference evidence="3" key="1">
    <citation type="submission" date="2025-08" db="UniProtKB">
        <authorList>
            <consortium name="RefSeq"/>
        </authorList>
    </citation>
    <scope>IDENTIFICATION</scope>
    <source>
        <tissue evidence="3">Whole organism</tissue>
    </source>
</reference>
<feature type="transmembrane region" description="Helical" evidence="1">
    <location>
        <begin position="159"/>
        <end position="180"/>
    </location>
</feature>
<evidence type="ECO:0000313" key="2">
    <source>
        <dbReference type="Proteomes" id="UP000504606"/>
    </source>
</evidence>
<keyword evidence="1" id="KW-0812">Transmembrane</keyword>
<dbReference type="AlphaFoldDB" id="A0A9C6XW65"/>
<proteinExistence type="predicted"/>
<accession>A0A9C6XW65</accession>
<dbReference type="RefSeq" id="XP_052132851.1">
    <property type="nucleotide sequence ID" value="XM_052276891.1"/>
</dbReference>
<evidence type="ECO:0000256" key="1">
    <source>
        <dbReference type="SAM" id="Phobius"/>
    </source>
</evidence>
<keyword evidence="1" id="KW-1133">Transmembrane helix</keyword>
<organism evidence="2 3">
    <name type="scientific">Frankliniella occidentalis</name>
    <name type="common">Western flower thrips</name>
    <name type="synonym">Euthrips occidentalis</name>
    <dbReference type="NCBI Taxonomy" id="133901"/>
    <lineage>
        <taxon>Eukaryota</taxon>
        <taxon>Metazoa</taxon>
        <taxon>Ecdysozoa</taxon>
        <taxon>Arthropoda</taxon>
        <taxon>Hexapoda</taxon>
        <taxon>Insecta</taxon>
        <taxon>Pterygota</taxon>
        <taxon>Neoptera</taxon>
        <taxon>Paraneoptera</taxon>
        <taxon>Thysanoptera</taxon>
        <taxon>Terebrantia</taxon>
        <taxon>Thripoidea</taxon>
        <taxon>Thripidae</taxon>
        <taxon>Frankliniella</taxon>
    </lineage>
</organism>
<keyword evidence="1" id="KW-0472">Membrane</keyword>
<dbReference type="Proteomes" id="UP000504606">
    <property type="component" value="Unplaced"/>
</dbReference>
<dbReference type="KEGG" id="foc:127752182"/>